<dbReference type="Proteomes" id="UP000631114">
    <property type="component" value="Unassembled WGS sequence"/>
</dbReference>
<organism evidence="2 3">
    <name type="scientific">Coptis chinensis</name>
    <dbReference type="NCBI Taxonomy" id="261450"/>
    <lineage>
        <taxon>Eukaryota</taxon>
        <taxon>Viridiplantae</taxon>
        <taxon>Streptophyta</taxon>
        <taxon>Embryophyta</taxon>
        <taxon>Tracheophyta</taxon>
        <taxon>Spermatophyta</taxon>
        <taxon>Magnoliopsida</taxon>
        <taxon>Ranunculales</taxon>
        <taxon>Ranunculaceae</taxon>
        <taxon>Coptidoideae</taxon>
        <taxon>Coptis</taxon>
    </lineage>
</organism>
<evidence type="ECO:0000313" key="2">
    <source>
        <dbReference type="EMBL" id="KAF9607302.1"/>
    </source>
</evidence>
<reference evidence="2 3" key="1">
    <citation type="submission" date="2020-10" db="EMBL/GenBank/DDBJ databases">
        <title>The Coptis chinensis genome and diversification of protoberbering-type alkaloids.</title>
        <authorList>
            <person name="Wang B."/>
            <person name="Shu S."/>
            <person name="Song C."/>
            <person name="Liu Y."/>
        </authorList>
    </citation>
    <scope>NUCLEOTIDE SEQUENCE [LARGE SCALE GENOMIC DNA]</scope>
    <source>
        <strain evidence="2">HL-2020</strain>
        <tissue evidence="2">Leaf</tissue>
    </source>
</reference>
<name>A0A835I056_9MAGN</name>
<gene>
    <name evidence="2" type="ORF">IFM89_033847</name>
</gene>
<protein>
    <submittedName>
        <fullName evidence="2">Uncharacterized protein</fullName>
    </submittedName>
</protein>
<accession>A0A835I056</accession>
<evidence type="ECO:0000313" key="3">
    <source>
        <dbReference type="Proteomes" id="UP000631114"/>
    </source>
</evidence>
<sequence>MTRQTINLSSICRTSPAEFIVLVDQFLESLKNTYSIGMRFKMRVVKIDKLSEKFIPHEVAMIAQRIIRQINYVAKASRSHGAFIPDSSVLTKEGSTKVTTADPPKNEWVFEGLARSRALNLERPHPVRTMSPKLLTWAVAWFSSRRMGRLICGKTSNGKLNMHSWSMMPSSPSVNMVDSSMRRPHAGEISYQNQGQTTPSHGNYMSETEEHNDPVVPPQKALESTNPRAIKGLKVDRSRLFGEFCSMVRKIFIYTREEVQKMNPGALNSRVDENPVIAEERIGDKETISMPVPSELVPNLLSFSYMASLVSELLGSFSYRRYL</sequence>
<dbReference type="EMBL" id="JADFTS010000005">
    <property type="protein sequence ID" value="KAF9607302.1"/>
    <property type="molecule type" value="Genomic_DNA"/>
</dbReference>
<feature type="region of interest" description="Disordered" evidence="1">
    <location>
        <begin position="191"/>
        <end position="221"/>
    </location>
</feature>
<keyword evidence="3" id="KW-1185">Reference proteome</keyword>
<evidence type="ECO:0000256" key="1">
    <source>
        <dbReference type="SAM" id="MobiDB-lite"/>
    </source>
</evidence>
<proteinExistence type="predicted"/>
<feature type="compositionally biased region" description="Polar residues" evidence="1">
    <location>
        <begin position="191"/>
        <end position="206"/>
    </location>
</feature>
<comment type="caution">
    <text evidence="2">The sequence shown here is derived from an EMBL/GenBank/DDBJ whole genome shotgun (WGS) entry which is preliminary data.</text>
</comment>
<dbReference type="AlphaFoldDB" id="A0A835I056"/>
<dbReference type="OrthoDB" id="1648454at2759"/>